<gene>
    <name evidence="3" type="ORF">FPHYL_252</name>
</gene>
<reference evidence="3 4" key="1">
    <citation type="submission" date="2020-05" db="EMBL/GenBank/DDBJ databases">
        <title>Identification and distribution of gene clusters putatively required for synthesis of sphingolipid metabolism inhibitors in phylogenetically diverse species of the filamentous fungus Fusarium.</title>
        <authorList>
            <person name="Kim H.-S."/>
            <person name="Busman M."/>
            <person name="Brown D.W."/>
            <person name="Divon H."/>
            <person name="Uhlig S."/>
            <person name="Proctor R.H."/>
        </authorList>
    </citation>
    <scope>NUCLEOTIDE SEQUENCE [LARGE SCALE GENOMIC DNA]</scope>
    <source>
        <strain evidence="3 4">NRRL 13617</strain>
    </source>
</reference>
<dbReference type="AlphaFoldDB" id="A0A8H5NM08"/>
<dbReference type="PANTHER" id="PTHR10622:SF10">
    <property type="entry name" value="HET DOMAIN-CONTAINING PROTEIN"/>
    <property type="match status" value="1"/>
</dbReference>
<evidence type="ECO:0000259" key="1">
    <source>
        <dbReference type="Pfam" id="PF06985"/>
    </source>
</evidence>
<dbReference type="InterPro" id="IPR010730">
    <property type="entry name" value="HET"/>
</dbReference>
<accession>A0A8H5NM08</accession>
<comment type="caution">
    <text evidence="3">The sequence shown here is derived from an EMBL/GenBank/DDBJ whole genome shotgun (WGS) entry which is preliminary data.</text>
</comment>
<name>A0A8H5NM08_9HYPO</name>
<sequence>MRLLDANTLEVVEFMDHNVPKYVILSHTWVAGQEVTLQDMENEEGMERSGYKKIKQACALALENGHRYAWVDTCCIDKTSSAELSEAINSMISWYERSEICYTYLADVPSGTDIHEPESSFAKCRWFERGWTLQELIAPSRLIFLYDDWSVMSERDDIVDLITQITGIDQTFLSAPSTARSATDSRLQSRLHAASVAEKMSWASERKTTRIEDTAYCLLGIFGINMPLLYGEGTNAFLRLQEEIMKRSDDQTLLAWYLPEDAPDESGVLAMSPAAFANCKDFIPCDVGMPTPPFQITNKGLRIEMPVSSDSFRDGRYGLLQCRRKQDPTTLIAIPLDSGRNGLYVRSKRPLSILSYQYWRAWSFTPVNLLPSLSFSSSIVQPPSYTVFLESIPENFYIAEVYPPNEPHQPDPRIIMTGTPEDEDQGSSRATLVLIKSFVDDVEPFVVRIMIEPAPMKGPIGTESQLEVTIRFVKSPSGTFFDGNSLASSWHSCTDPRFMYWTRRQQQDYNIDWTREHHFGKTLFVFEITEQGVDRNRPDWRLFDEDELTGLQEEWTQSLQRLSYHARSSARTLIRSIALSPWMFTFVVDSLICRAIEPLALIICHIEKHFRRYALGGGVALFLRVYLRYAPWRRLQSFEAFRRVRTNSSDFVLFYLCCKLLPSELLEAILEKKWRELVSVLLGLGLRLAVTGKGSNAAIMMI</sequence>
<feature type="domain" description="Heterokaryon incompatibility" evidence="1">
    <location>
        <begin position="22"/>
        <end position="107"/>
    </location>
</feature>
<dbReference type="InterPro" id="IPR058525">
    <property type="entry name" value="DUF8212"/>
</dbReference>
<dbReference type="Pfam" id="PF06985">
    <property type="entry name" value="HET"/>
    <property type="match status" value="1"/>
</dbReference>
<feature type="domain" description="DUF8212" evidence="2">
    <location>
        <begin position="235"/>
        <end position="258"/>
    </location>
</feature>
<dbReference type="Proteomes" id="UP000582016">
    <property type="component" value="Unassembled WGS sequence"/>
</dbReference>
<keyword evidence="4" id="KW-1185">Reference proteome</keyword>
<evidence type="ECO:0000313" key="3">
    <source>
        <dbReference type="EMBL" id="KAF5571506.1"/>
    </source>
</evidence>
<dbReference type="EMBL" id="JAAOAQ010000010">
    <property type="protein sequence ID" value="KAF5571506.1"/>
    <property type="molecule type" value="Genomic_DNA"/>
</dbReference>
<organism evidence="3 4">
    <name type="scientific">Fusarium phyllophilum</name>
    <dbReference type="NCBI Taxonomy" id="47803"/>
    <lineage>
        <taxon>Eukaryota</taxon>
        <taxon>Fungi</taxon>
        <taxon>Dikarya</taxon>
        <taxon>Ascomycota</taxon>
        <taxon>Pezizomycotina</taxon>
        <taxon>Sordariomycetes</taxon>
        <taxon>Hypocreomycetidae</taxon>
        <taxon>Hypocreales</taxon>
        <taxon>Nectriaceae</taxon>
        <taxon>Fusarium</taxon>
        <taxon>Fusarium fujikuroi species complex</taxon>
    </lineage>
</organism>
<dbReference type="OrthoDB" id="20872at2759"/>
<dbReference type="PANTHER" id="PTHR10622">
    <property type="entry name" value="HET DOMAIN-CONTAINING PROTEIN"/>
    <property type="match status" value="1"/>
</dbReference>
<evidence type="ECO:0000313" key="4">
    <source>
        <dbReference type="Proteomes" id="UP000582016"/>
    </source>
</evidence>
<dbReference type="Pfam" id="PF26640">
    <property type="entry name" value="DUF8212"/>
    <property type="match status" value="1"/>
</dbReference>
<protein>
    <submittedName>
        <fullName evidence="3">Beta transducin</fullName>
    </submittedName>
</protein>
<proteinExistence type="predicted"/>
<evidence type="ECO:0000259" key="2">
    <source>
        <dbReference type="Pfam" id="PF26640"/>
    </source>
</evidence>